<feature type="transmembrane region" description="Helical" evidence="1">
    <location>
        <begin position="130"/>
        <end position="156"/>
    </location>
</feature>
<keyword evidence="1" id="KW-0472">Membrane</keyword>
<keyword evidence="1" id="KW-1133">Transmembrane helix</keyword>
<evidence type="ECO:0000256" key="1">
    <source>
        <dbReference type="SAM" id="Phobius"/>
    </source>
</evidence>
<evidence type="ECO:0000313" key="2">
    <source>
        <dbReference type="EMBL" id="AXH01311.1"/>
    </source>
</evidence>
<feature type="transmembrane region" description="Helical" evidence="1">
    <location>
        <begin position="208"/>
        <end position="231"/>
    </location>
</feature>
<sequence>MNSFRSEYLKFIYNKWLLLTVLATIILVPLFVIFLHETPSYITEDYVLTQILESFYLGQAGIIIIIIILFIGQEFNGSTLRSSLLANPTRWKFFFIKLIVILSISILVWTLVAFCTICVVYIFYGLLIPLLVYTFTLRIILVSIGLILICFSLVIITRSIVVPMGMSLSFLLGLGQMLLQFSDAFLYFPIISTMNSFLMTENQSYIPYTIGVAIQFLWGILLLFFSILLFWKRIVR</sequence>
<feature type="transmembrane region" description="Helical" evidence="1">
    <location>
        <begin position="12"/>
        <end position="35"/>
    </location>
</feature>
<feature type="transmembrane region" description="Helical" evidence="1">
    <location>
        <begin position="168"/>
        <end position="188"/>
    </location>
</feature>
<keyword evidence="1" id="KW-0812">Transmembrane</keyword>
<dbReference type="AlphaFoldDB" id="A0A384ZZY9"/>
<feature type="transmembrane region" description="Helical" evidence="1">
    <location>
        <begin position="55"/>
        <end position="72"/>
    </location>
</feature>
<name>A0A384ZZY9_STREE</name>
<reference evidence="2" key="1">
    <citation type="journal article" date="2018" name="Front. Microbiol.">
        <title>Genome Sequencing Reveals a Large and Diverse Repertoire of Antimicrobial Peptides.</title>
        <authorList>
            <person name="Rezaei Javan R."/>
            <person name="van Tonder A.J."/>
            <person name="King J.P."/>
            <person name="Harrold C.L."/>
            <person name="Brueggemann A.B."/>
        </authorList>
    </citation>
    <scope>NUCLEOTIDE SEQUENCE</scope>
    <source>
        <strain evidence="2">37_3</strain>
    </source>
</reference>
<accession>A0A384ZZY9</accession>
<feature type="transmembrane region" description="Helical" evidence="1">
    <location>
        <begin position="93"/>
        <end position="124"/>
    </location>
</feature>
<proteinExistence type="predicted"/>
<gene>
    <name evidence="2" type="primary">slsG</name>
    <name evidence="2" type="ORF">streptolassin_00007</name>
</gene>
<organism evidence="2">
    <name type="scientific">Streptococcus pneumoniae</name>
    <dbReference type="NCBI Taxonomy" id="1313"/>
    <lineage>
        <taxon>Bacteria</taxon>
        <taxon>Bacillati</taxon>
        <taxon>Bacillota</taxon>
        <taxon>Bacilli</taxon>
        <taxon>Lactobacillales</taxon>
        <taxon>Streptococcaceae</taxon>
        <taxon>Streptococcus</taxon>
    </lineage>
</organism>
<protein>
    <submittedName>
        <fullName evidence="2">Lasso peptide transporter/immunity protein SlsG</fullName>
    </submittedName>
</protein>
<dbReference type="EMBL" id="MF990794">
    <property type="protein sequence ID" value="AXH01311.1"/>
    <property type="molecule type" value="Genomic_DNA"/>
</dbReference>